<feature type="compositionally biased region" description="Low complexity" evidence="6">
    <location>
        <begin position="294"/>
        <end position="308"/>
    </location>
</feature>
<name>A0AA39WDL9_9PEZI</name>
<feature type="compositionally biased region" description="Polar residues" evidence="6">
    <location>
        <begin position="309"/>
        <end position="323"/>
    </location>
</feature>
<feature type="region of interest" description="Disordered" evidence="6">
    <location>
        <begin position="282"/>
        <end position="323"/>
    </location>
</feature>
<feature type="transmembrane region" description="Helical" evidence="7">
    <location>
        <begin position="247"/>
        <end position="265"/>
    </location>
</feature>
<dbReference type="InterPro" id="IPR052337">
    <property type="entry name" value="SAT4-like"/>
</dbReference>
<accession>A0AA39WDL9</accession>
<keyword evidence="3 7" id="KW-1133">Transmembrane helix</keyword>
<feature type="transmembrane region" description="Helical" evidence="7">
    <location>
        <begin position="206"/>
        <end position="227"/>
    </location>
</feature>
<feature type="transmembrane region" description="Helical" evidence="7">
    <location>
        <begin position="171"/>
        <end position="194"/>
    </location>
</feature>
<feature type="region of interest" description="Disordered" evidence="6">
    <location>
        <begin position="364"/>
        <end position="536"/>
    </location>
</feature>
<evidence type="ECO:0000256" key="1">
    <source>
        <dbReference type="ARBA" id="ARBA00004141"/>
    </source>
</evidence>
<evidence type="ECO:0000256" key="6">
    <source>
        <dbReference type="SAM" id="MobiDB-lite"/>
    </source>
</evidence>
<dbReference type="Proteomes" id="UP001175000">
    <property type="component" value="Unassembled WGS sequence"/>
</dbReference>
<keyword evidence="2 7" id="KW-0812">Transmembrane</keyword>
<dbReference type="PANTHER" id="PTHR33048:SF123">
    <property type="entry name" value="INTEGRAL MEMBRANE PROTEIN"/>
    <property type="match status" value="1"/>
</dbReference>
<dbReference type="GO" id="GO:0016020">
    <property type="term" value="C:membrane"/>
    <property type="evidence" value="ECO:0007669"/>
    <property type="project" value="UniProtKB-SubCell"/>
</dbReference>
<keyword evidence="10" id="KW-1185">Reference proteome</keyword>
<protein>
    <recommendedName>
        <fullName evidence="8">Rhodopsin domain-containing protein</fullName>
    </recommendedName>
</protein>
<feature type="transmembrane region" description="Helical" evidence="7">
    <location>
        <begin position="46"/>
        <end position="68"/>
    </location>
</feature>
<evidence type="ECO:0000313" key="9">
    <source>
        <dbReference type="EMBL" id="KAK0613440.1"/>
    </source>
</evidence>
<feature type="transmembrane region" description="Helical" evidence="7">
    <location>
        <begin position="15"/>
        <end position="34"/>
    </location>
</feature>
<reference evidence="9" key="1">
    <citation type="submission" date="2023-06" db="EMBL/GenBank/DDBJ databases">
        <title>Genome-scale phylogeny and comparative genomics of the fungal order Sordariales.</title>
        <authorList>
            <consortium name="Lawrence Berkeley National Laboratory"/>
            <person name="Hensen N."/>
            <person name="Bonometti L."/>
            <person name="Westerberg I."/>
            <person name="Brannstrom I.O."/>
            <person name="Guillou S."/>
            <person name="Cros-Aarteil S."/>
            <person name="Calhoun S."/>
            <person name="Haridas S."/>
            <person name="Kuo A."/>
            <person name="Mondo S."/>
            <person name="Pangilinan J."/>
            <person name="Riley R."/>
            <person name="Labutti K."/>
            <person name="Andreopoulos B."/>
            <person name="Lipzen A."/>
            <person name="Chen C."/>
            <person name="Yanf M."/>
            <person name="Daum C."/>
            <person name="Ng V."/>
            <person name="Clum A."/>
            <person name="Steindorff A."/>
            <person name="Ohm R."/>
            <person name="Martin F."/>
            <person name="Silar P."/>
            <person name="Natvig D."/>
            <person name="Lalanne C."/>
            <person name="Gautier V."/>
            <person name="Ament-Velasquez S.L."/>
            <person name="Kruys A."/>
            <person name="Hutchinson M.I."/>
            <person name="Powell A.J."/>
            <person name="Barry K."/>
            <person name="Miller A.N."/>
            <person name="Grigoriev I.V."/>
            <person name="Debuchy R."/>
            <person name="Gladieux P."/>
            <person name="Thoren M.H."/>
            <person name="Johannesson H."/>
        </authorList>
    </citation>
    <scope>NUCLEOTIDE SEQUENCE</scope>
    <source>
        <strain evidence="9">CBS 606.72</strain>
    </source>
</reference>
<comment type="caution">
    <text evidence="9">The sequence shown here is derived from an EMBL/GenBank/DDBJ whole genome shotgun (WGS) entry which is preliminary data.</text>
</comment>
<sequence>MAESDSVYQSRQDGLIITAVVMTVIAAAFVLMRSTSRFVVIRNSGVDDYLALGSMTLTICYVIMLFILRENHIGFPMTKLTPNDMVDFIKTTLAIQVLYYVNIFCIKTSILCTYLRFAVTRTFRYLCIGTIILHAVFFFICFVVTLSQCRPLPKMWDFTNSVQGSCINTTAFFYTTSTFNIITDFWILLLPFKTLRSIHRPPREKLALFLIFGAGTFACIASIVRLYSIRIYTESTDPFRDGIPVNLWSIIELAVALSCASVPALKPLFSRHQRAATRAATRAARSKGSTNPYSSFGGATGTTASRSGMQYTPQTSRFLSPNTHTHMYDPERTFSPTVRPGGHFRLDSDATSDHEARDEIHAALGFHPPVTCPRPAVDRDNTESSGFSLGLPLQTPPPQPRGVPPPPMVPQRMPSAGSVARVEQQKRGEGMGTGAGVVVPPPHQHQREIPSRNASQTSVDSVHRPPIPRRRSSQSQRSVRIEIFPRPPTSRNPSQTSLERPGMGSRNPSQRSLPLPSAMRPPGPSKKTSQGSFYLE</sequence>
<dbReference type="PANTHER" id="PTHR33048">
    <property type="entry name" value="PTH11-LIKE INTEGRAL MEMBRANE PROTEIN (AFU_ORTHOLOGUE AFUA_5G11245)"/>
    <property type="match status" value="1"/>
</dbReference>
<proteinExistence type="inferred from homology"/>
<organism evidence="9 10">
    <name type="scientific">Immersiella caudata</name>
    <dbReference type="NCBI Taxonomy" id="314043"/>
    <lineage>
        <taxon>Eukaryota</taxon>
        <taxon>Fungi</taxon>
        <taxon>Dikarya</taxon>
        <taxon>Ascomycota</taxon>
        <taxon>Pezizomycotina</taxon>
        <taxon>Sordariomycetes</taxon>
        <taxon>Sordariomycetidae</taxon>
        <taxon>Sordariales</taxon>
        <taxon>Lasiosphaeriaceae</taxon>
        <taxon>Immersiella</taxon>
    </lineage>
</organism>
<comment type="subcellular location">
    <subcellularLocation>
        <location evidence="1">Membrane</location>
        <topology evidence="1">Multi-pass membrane protein</topology>
    </subcellularLocation>
</comment>
<dbReference type="Pfam" id="PF20684">
    <property type="entry name" value="Fung_rhodopsin"/>
    <property type="match status" value="1"/>
</dbReference>
<gene>
    <name evidence="9" type="ORF">B0T14DRAFT_279281</name>
</gene>
<evidence type="ECO:0000256" key="4">
    <source>
        <dbReference type="ARBA" id="ARBA00023136"/>
    </source>
</evidence>
<comment type="similarity">
    <text evidence="5">Belongs to the SAT4 family.</text>
</comment>
<evidence type="ECO:0000259" key="8">
    <source>
        <dbReference type="Pfam" id="PF20684"/>
    </source>
</evidence>
<evidence type="ECO:0000313" key="10">
    <source>
        <dbReference type="Proteomes" id="UP001175000"/>
    </source>
</evidence>
<feature type="transmembrane region" description="Helical" evidence="7">
    <location>
        <begin position="123"/>
        <end position="146"/>
    </location>
</feature>
<feature type="domain" description="Rhodopsin" evidence="8">
    <location>
        <begin position="32"/>
        <end position="271"/>
    </location>
</feature>
<keyword evidence="4 7" id="KW-0472">Membrane</keyword>
<dbReference type="InterPro" id="IPR049326">
    <property type="entry name" value="Rhodopsin_dom_fungi"/>
</dbReference>
<dbReference type="EMBL" id="JAULSU010000006">
    <property type="protein sequence ID" value="KAK0613440.1"/>
    <property type="molecule type" value="Genomic_DNA"/>
</dbReference>
<feature type="compositionally biased region" description="Pro residues" evidence="6">
    <location>
        <begin position="394"/>
        <end position="409"/>
    </location>
</feature>
<evidence type="ECO:0000256" key="5">
    <source>
        <dbReference type="ARBA" id="ARBA00038359"/>
    </source>
</evidence>
<feature type="compositionally biased region" description="Polar residues" evidence="6">
    <location>
        <begin position="526"/>
        <end position="536"/>
    </location>
</feature>
<feature type="transmembrane region" description="Helical" evidence="7">
    <location>
        <begin position="88"/>
        <end position="111"/>
    </location>
</feature>
<evidence type="ECO:0000256" key="2">
    <source>
        <dbReference type="ARBA" id="ARBA00022692"/>
    </source>
</evidence>
<evidence type="ECO:0000256" key="3">
    <source>
        <dbReference type="ARBA" id="ARBA00022989"/>
    </source>
</evidence>
<evidence type="ECO:0000256" key="7">
    <source>
        <dbReference type="SAM" id="Phobius"/>
    </source>
</evidence>
<dbReference type="AlphaFoldDB" id="A0AA39WDL9"/>